<evidence type="ECO:0000256" key="2">
    <source>
        <dbReference type="ARBA" id="ARBA00022737"/>
    </source>
</evidence>
<dbReference type="Pfam" id="PF05843">
    <property type="entry name" value="Suf"/>
    <property type="match status" value="3"/>
</dbReference>
<reference evidence="7" key="1">
    <citation type="journal article" date="2013" name="Nature">
        <title>Pan genome of the phytoplankton Emiliania underpins its global distribution.</title>
        <authorList>
            <person name="Read B.A."/>
            <person name="Kegel J."/>
            <person name="Klute M.J."/>
            <person name="Kuo A."/>
            <person name="Lefebvre S.C."/>
            <person name="Maumus F."/>
            <person name="Mayer C."/>
            <person name="Miller J."/>
            <person name="Monier A."/>
            <person name="Salamov A."/>
            <person name="Young J."/>
            <person name="Aguilar M."/>
            <person name="Claverie J.M."/>
            <person name="Frickenhaus S."/>
            <person name="Gonzalez K."/>
            <person name="Herman E.K."/>
            <person name="Lin Y.C."/>
            <person name="Napier J."/>
            <person name="Ogata H."/>
            <person name="Sarno A.F."/>
            <person name="Shmutz J."/>
            <person name="Schroeder D."/>
            <person name="de Vargas C."/>
            <person name="Verret F."/>
            <person name="von Dassow P."/>
            <person name="Valentin K."/>
            <person name="Van de Peer Y."/>
            <person name="Wheeler G."/>
            <person name="Dacks J.B."/>
            <person name="Delwiche C.F."/>
            <person name="Dyhrman S.T."/>
            <person name="Glockner G."/>
            <person name="John U."/>
            <person name="Richards T."/>
            <person name="Worden A.Z."/>
            <person name="Zhang X."/>
            <person name="Grigoriev I.V."/>
            <person name="Allen A.E."/>
            <person name="Bidle K."/>
            <person name="Borodovsky M."/>
            <person name="Bowler C."/>
            <person name="Brownlee C."/>
            <person name="Cock J.M."/>
            <person name="Elias M."/>
            <person name="Gladyshev V.N."/>
            <person name="Groth M."/>
            <person name="Guda C."/>
            <person name="Hadaegh A."/>
            <person name="Iglesias-Rodriguez M.D."/>
            <person name="Jenkins J."/>
            <person name="Jones B.M."/>
            <person name="Lawson T."/>
            <person name="Leese F."/>
            <person name="Lindquist E."/>
            <person name="Lobanov A."/>
            <person name="Lomsadze A."/>
            <person name="Malik S.B."/>
            <person name="Marsh M.E."/>
            <person name="Mackinder L."/>
            <person name="Mock T."/>
            <person name="Mueller-Roeber B."/>
            <person name="Pagarete A."/>
            <person name="Parker M."/>
            <person name="Probert I."/>
            <person name="Quesneville H."/>
            <person name="Raines C."/>
            <person name="Rensing S.A."/>
            <person name="Riano-Pachon D.M."/>
            <person name="Richier S."/>
            <person name="Rokitta S."/>
            <person name="Shiraiwa Y."/>
            <person name="Soanes D.M."/>
            <person name="van der Giezen M."/>
            <person name="Wahlund T.M."/>
            <person name="Williams B."/>
            <person name="Wilson W."/>
            <person name="Wolfe G."/>
            <person name="Wurch L.L."/>
        </authorList>
    </citation>
    <scope>NUCLEOTIDE SEQUENCE</scope>
</reference>
<dbReference type="InterPro" id="IPR045243">
    <property type="entry name" value="Rna14-like"/>
</dbReference>
<dbReference type="STRING" id="2903.R1CMX6"/>
<dbReference type="SUPFAM" id="SSF48452">
    <property type="entry name" value="TPR-like"/>
    <property type="match status" value="2"/>
</dbReference>
<dbReference type="HOGENOM" id="CLU_297259_0_0_1"/>
<keyword evidence="7" id="KW-1185">Reference proteome</keyword>
<dbReference type="KEGG" id="ehx:EMIHUDRAFT_101170"/>
<dbReference type="RefSeq" id="XP_005776376.1">
    <property type="nucleotide sequence ID" value="XM_005776319.1"/>
</dbReference>
<evidence type="ECO:0000256" key="3">
    <source>
        <dbReference type="ARBA" id="ARBA00023242"/>
    </source>
</evidence>
<feature type="domain" description="Suppressor of forked" evidence="5">
    <location>
        <begin position="11"/>
        <end position="217"/>
    </location>
</feature>
<dbReference type="PANTHER" id="PTHR19980:SF0">
    <property type="entry name" value="CLEAVAGE STIMULATION FACTOR SUBUNIT 3"/>
    <property type="match status" value="1"/>
</dbReference>
<dbReference type="GO" id="GO:0005634">
    <property type="term" value="C:nucleus"/>
    <property type="evidence" value="ECO:0007669"/>
    <property type="project" value="UniProtKB-SubCell"/>
</dbReference>
<accession>A0A0D3JKB2</accession>
<dbReference type="GeneID" id="17269493"/>
<dbReference type="InterPro" id="IPR011990">
    <property type="entry name" value="TPR-like_helical_dom_sf"/>
</dbReference>
<dbReference type="eggNOG" id="KOG1914">
    <property type="taxonomic scope" value="Eukaryota"/>
</dbReference>
<keyword evidence="2" id="KW-0677">Repeat</keyword>
<feature type="region of interest" description="Disordered" evidence="4">
    <location>
        <begin position="995"/>
        <end position="1014"/>
    </location>
</feature>
<feature type="region of interest" description="Disordered" evidence="4">
    <location>
        <begin position="826"/>
        <end position="860"/>
    </location>
</feature>
<dbReference type="Gene3D" id="1.25.40.10">
    <property type="entry name" value="Tetratricopeptide repeat domain"/>
    <property type="match status" value="2"/>
</dbReference>
<feature type="compositionally biased region" description="Polar residues" evidence="4">
    <location>
        <begin position="1001"/>
        <end position="1014"/>
    </location>
</feature>
<proteinExistence type="predicted"/>
<dbReference type="GO" id="GO:0031124">
    <property type="term" value="P:mRNA 3'-end processing"/>
    <property type="evidence" value="ECO:0007669"/>
    <property type="project" value="InterPro"/>
</dbReference>
<dbReference type="GO" id="GO:0003729">
    <property type="term" value="F:mRNA binding"/>
    <property type="evidence" value="ECO:0007669"/>
    <property type="project" value="TreeGrafter"/>
</dbReference>
<dbReference type="InterPro" id="IPR008847">
    <property type="entry name" value="Suf"/>
</dbReference>
<evidence type="ECO:0000259" key="5">
    <source>
        <dbReference type="Pfam" id="PF05843"/>
    </source>
</evidence>
<organism evidence="6 7">
    <name type="scientific">Emiliania huxleyi (strain CCMP1516)</name>
    <dbReference type="NCBI Taxonomy" id="280463"/>
    <lineage>
        <taxon>Eukaryota</taxon>
        <taxon>Haptista</taxon>
        <taxon>Haptophyta</taxon>
        <taxon>Prymnesiophyceae</taxon>
        <taxon>Isochrysidales</taxon>
        <taxon>Noelaerhabdaceae</taxon>
        <taxon>Emiliania</taxon>
    </lineage>
</organism>
<keyword evidence="3" id="KW-0539">Nucleus</keyword>
<dbReference type="AlphaFoldDB" id="A0A0D3JKB2"/>
<evidence type="ECO:0000256" key="1">
    <source>
        <dbReference type="ARBA" id="ARBA00004123"/>
    </source>
</evidence>
<feature type="domain" description="Suppressor of forked" evidence="5">
    <location>
        <begin position="564"/>
        <end position="761"/>
    </location>
</feature>
<sequence length="1014" mass="105729">MGWERSPVALRMSERIRADPLDTDAWRILLAEAARQPPADFRPVFEAAVTAMPEASAAWMGWAEAELGASEVEQAEAVFELCLLRLPQLPLWHLFLKFVREHKVAQLERSAARAQLVPALELLLEAVGADPSAGPLWTEYVSLTAAAEAGAEADGALVSAAELSATRKAYQAALTSCAAGLDGLLREYEAWETRTSGSQAKAMMHDTLEKAAAARKAHFPPGVATPRLLAAWRKLWAYEASNAQRLDPPKLAARMRFALAQGAAALWRAPQLWHEAARWLEGEGNAPAAREVLRSPHRHPLAAAALPSATPSLLAALAAAAAFAAAALTAAAAARGFEERQGKMDDAAALLDTLVAKAPSAAAHAHSPWPVYAAAAQLEYMLGEERAAAAETGRRVYALALAKASETARDAEASAQAKGGSVPAGLVLSYASYLRASADLPNLRAPPRAGRELLERGLLLLPAAEAAQLWPIYAQALALEHSYEGTAPPSAAATLEMEAAVAALSSPGGAPRRGTAPQLSACTEYTGVEHRTQEKGGGGGASSAASVPIPPQLASWLAALPPPSLPLWHLFLKFVREHKVAQLERSAARAQLVPALELLLEAVGADPSAGPLWTEYVSLTAAAEAGAEADGALVSAAELSATRKAYQAALTSCAAGLDGLLREYEAWETRTSGSQAKAMMHDTLEKAAAARKAHFPPGVATPRLLAAWRKLWAYEASNAQRLDPPKLAARMRFALAQGAAALWRAPQLWHEAARWLEGEGNAPAAREVGLGGGVGAGGASKQKRAAAATQGGGRRVRDIYSQRAAAQAAQPVSVRPLQCSAVERRSTALEAPSPSMNAEVRAHASKKWRSSPGLAGTATPARAASCDSAGMSCSGGVAVRRTRWAAGSATSASWSVVSDASSCASSKSSSHGGVPPISEGARLATCLKPPGVAIRISAAGRLLAPGSRRAVRRVGKSFAASLSHWCTKCAGQTTSVRVGVWPAKCTAASASAQAVLPKPTEWQSSAGEPSSTRV</sequence>
<dbReference type="Proteomes" id="UP000013827">
    <property type="component" value="Unassembled WGS sequence"/>
</dbReference>
<evidence type="ECO:0000313" key="7">
    <source>
        <dbReference type="Proteomes" id="UP000013827"/>
    </source>
</evidence>
<protein>
    <recommendedName>
        <fullName evidence="5">Suppressor of forked domain-containing protein</fullName>
    </recommendedName>
</protein>
<dbReference type="PANTHER" id="PTHR19980">
    <property type="entry name" value="RNA CLEAVAGE STIMULATION FACTOR"/>
    <property type="match status" value="1"/>
</dbReference>
<feature type="domain" description="Suppressor of forked" evidence="5">
    <location>
        <begin position="229"/>
        <end position="308"/>
    </location>
</feature>
<name>A0A0D3JKB2_EMIH1</name>
<comment type="subcellular location">
    <subcellularLocation>
        <location evidence="1">Nucleus</location>
    </subcellularLocation>
</comment>
<evidence type="ECO:0000313" key="6">
    <source>
        <dbReference type="EnsemblProtists" id="EOD23947"/>
    </source>
</evidence>
<reference evidence="6" key="2">
    <citation type="submission" date="2024-10" db="UniProtKB">
        <authorList>
            <consortium name="EnsemblProtists"/>
        </authorList>
    </citation>
    <scope>IDENTIFICATION</scope>
</reference>
<dbReference type="PaxDb" id="2903-EOD23947"/>
<evidence type="ECO:0000256" key="4">
    <source>
        <dbReference type="SAM" id="MobiDB-lite"/>
    </source>
</evidence>
<dbReference type="EnsemblProtists" id="EOD23947">
    <property type="protein sequence ID" value="EOD23947"/>
    <property type="gene ID" value="EMIHUDRAFT_101170"/>
</dbReference>